<reference evidence="3 4" key="1">
    <citation type="submission" date="2019-09" db="EMBL/GenBank/DDBJ databases">
        <title>Draft genome sequencing and comparative genomics of hatchery-associated Vibrios.</title>
        <authorList>
            <person name="Kehlet-Delgado H."/>
            <person name="Mueller R.S."/>
        </authorList>
    </citation>
    <scope>NUCLEOTIDE SEQUENCE [LARGE SCALE GENOMIC DNA]</scope>
    <source>
        <strain evidence="3 4">00-90-10</strain>
    </source>
</reference>
<dbReference type="InterPro" id="IPR027417">
    <property type="entry name" value="P-loop_NTPase"/>
</dbReference>
<dbReference type="Pfam" id="PF00437">
    <property type="entry name" value="T2SSE"/>
    <property type="match status" value="1"/>
</dbReference>
<name>A0A7Y3YNJ0_9VIBR</name>
<proteinExistence type="inferred from homology"/>
<evidence type="ECO:0000256" key="1">
    <source>
        <dbReference type="ARBA" id="ARBA00006611"/>
    </source>
</evidence>
<dbReference type="InterPro" id="IPR001482">
    <property type="entry name" value="T2SS/T4SS_dom"/>
</dbReference>
<protein>
    <submittedName>
        <fullName evidence="3">CpaF family protein</fullName>
    </submittedName>
</protein>
<feature type="domain" description="AAA+ ATPase" evidence="2">
    <location>
        <begin position="220"/>
        <end position="374"/>
    </location>
</feature>
<organism evidence="3 4">
    <name type="scientific">Vibrio chagasii</name>
    <dbReference type="NCBI Taxonomy" id="170679"/>
    <lineage>
        <taxon>Bacteria</taxon>
        <taxon>Pseudomonadati</taxon>
        <taxon>Pseudomonadota</taxon>
        <taxon>Gammaproteobacteria</taxon>
        <taxon>Vibrionales</taxon>
        <taxon>Vibrionaceae</taxon>
        <taxon>Vibrio</taxon>
    </lineage>
</organism>
<dbReference type="InterPro" id="IPR003593">
    <property type="entry name" value="AAA+_ATPase"/>
</dbReference>
<sequence>MFGQKANTVDPIEANQARLHETLTSAPSLRDHYHVIHEEIIKAIDPSAVMSLSASDLEARISEMVSEIVVSKQLPLGHQDVTHSVEQLLHEFLGLGPLQPLIEDQTVTDILVNGYREVYVERSGKLQKTTVQFRNEEQLLNLARRIVSKVGRRIDESNPLVDARLDDGSRVNVMIPPLALDGTYISIRKFNEKKLTLSQLAQFGAMSNSMIKLIDIIVRSRLNVLVAGGTGAGKTTLLNAMSFSISPQERIITIEDTAELRLQQPHVVRAETRPANAEGLTPITQRELVRNALRMRPDRIILGEVRGDEAFEMMQAMNTGHDGSLCTLHANSATDALVRMENMLMMGQATLPLFSLRRQIADTIDVVIQVERMRDGKRRIISITEVQGLEGEQYVTQELFAFKTLSEDQQGNLIGEYKSAKCVPSFNEKAKYHQLDAQLRVAMELEAG</sequence>
<comment type="similarity">
    <text evidence="1">Belongs to the GSP E family.</text>
</comment>
<dbReference type="SMART" id="SM00382">
    <property type="entry name" value="AAA"/>
    <property type="match status" value="1"/>
</dbReference>
<dbReference type="GO" id="GO:0016887">
    <property type="term" value="F:ATP hydrolysis activity"/>
    <property type="evidence" value="ECO:0007669"/>
    <property type="project" value="InterPro"/>
</dbReference>
<dbReference type="AlphaFoldDB" id="A0A7Y3YNJ0"/>
<dbReference type="SUPFAM" id="SSF52540">
    <property type="entry name" value="P-loop containing nucleoside triphosphate hydrolases"/>
    <property type="match status" value="1"/>
</dbReference>
<dbReference type="PANTHER" id="PTHR30486:SF15">
    <property type="entry name" value="TYPE II_IV SECRETION SYSTEM ATPASE"/>
    <property type="match status" value="1"/>
</dbReference>
<dbReference type="PANTHER" id="PTHR30486">
    <property type="entry name" value="TWITCHING MOTILITY PROTEIN PILT"/>
    <property type="match status" value="1"/>
</dbReference>
<dbReference type="RefSeq" id="WP_171367519.1">
    <property type="nucleotide sequence ID" value="NZ_VTXW01000006.1"/>
</dbReference>
<comment type="caution">
    <text evidence="3">The sequence shown here is derived from an EMBL/GenBank/DDBJ whole genome shotgun (WGS) entry which is preliminary data.</text>
</comment>
<dbReference type="CDD" id="cd01130">
    <property type="entry name" value="VirB11-like_ATPase"/>
    <property type="match status" value="1"/>
</dbReference>
<evidence type="ECO:0000313" key="4">
    <source>
        <dbReference type="Proteomes" id="UP000525336"/>
    </source>
</evidence>
<dbReference type="InterPro" id="IPR050921">
    <property type="entry name" value="T4SS_GSP_E_ATPase"/>
</dbReference>
<accession>A0A7Y3YNJ0</accession>
<dbReference type="EMBL" id="VTXW01000006">
    <property type="protein sequence ID" value="NOH33515.1"/>
    <property type="molecule type" value="Genomic_DNA"/>
</dbReference>
<evidence type="ECO:0000313" key="3">
    <source>
        <dbReference type="EMBL" id="NOH33515.1"/>
    </source>
</evidence>
<dbReference type="Gene3D" id="3.30.450.380">
    <property type="match status" value="1"/>
</dbReference>
<dbReference type="Proteomes" id="UP000525336">
    <property type="component" value="Unassembled WGS sequence"/>
</dbReference>
<evidence type="ECO:0000259" key="2">
    <source>
        <dbReference type="SMART" id="SM00382"/>
    </source>
</evidence>
<gene>
    <name evidence="3" type="ORF">F0245_09060</name>
</gene>
<dbReference type="Gene3D" id="3.40.50.300">
    <property type="entry name" value="P-loop containing nucleotide triphosphate hydrolases"/>
    <property type="match status" value="1"/>
</dbReference>